<gene>
    <name evidence="5" type="ordered locus">REQ_01140</name>
</gene>
<evidence type="ECO:0000256" key="3">
    <source>
        <dbReference type="RuleBase" id="RU000363"/>
    </source>
</evidence>
<feature type="domain" description="Ketoreductase" evidence="4">
    <location>
        <begin position="94"/>
        <end position="270"/>
    </location>
</feature>
<evidence type="ECO:0000259" key="4">
    <source>
        <dbReference type="SMART" id="SM00822"/>
    </source>
</evidence>
<evidence type="ECO:0000256" key="2">
    <source>
        <dbReference type="ARBA" id="ARBA00023002"/>
    </source>
</evidence>
<dbReference type="InterPro" id="IPR020904">
    <property type="entry name" value="Sc_DH/Rdtase_CS"/>
</dbReference>
<dbReference type="GO" id="GO:0016491">
    <property type="term" value="F:oxidoreductase activity"/>
    <property type="evidence" value="ECO:0007669"/>
    <property type="project" value="UniProtKB-KW"/>
</dbReference>
<dbReference type="SUPFAM" id="SSF51735">
    <property type="entry name" value="NAD(P)-binding Rossmann-fold domains"/>
    <property type="match status" value="1"/>
</dbReference>
<dbReference type="EMBL" id="FN563149">
    <property type="protein sequence ID" value="CBH46265.1"/>
    <property type="molecule type" value="Genomic_DNA"/>
</dbReference>
<dbReference type="PANTHER" id="PTHR44196">
    <property type="entry name" value="DEHYDROGENASE/REDUCTASE SDR FAMILY MEMBER 7B"/>
    <property type="match status" value="1"/>
</dbReference>
<name>A0A3S5Y155_RHOH1</name>
<dbReference type="PRINTS" id="PR00080">
    <property type="entry name" value="SDRFAMILY"/>
</dbReference>
<dbReference type="InterPro" id="IPR036291">
    <property type="entry name" value="NAD(P)-bd_dom_sf"/>
</dbReference>
<organism evidence="5">
    <name type="scientific">Rhodococcus hoagii (strain 103S)</name>
    <name type="common">Rhodococcus equi</name>
    <dbReference type="NCBI Taxonomy" id="685727"/>
    <lineage>
        <taxon>Bacteria</taxon>
        <taxon>Bacillati</taxon>
        <taxon>Actinomycetota</taxon>
        <taxon>Actinomycetes</taxon>
        <taxon>Mycobacteriales</taxon>
        <taxon>Nocardiaceae</taxon>
        <taxon>Prescottella</taxon>
    </lineage>
</organism>
<dbReference type="InterPro" id="IPR002347">
    <property type="entry name" value="SDR_fam"/>
</dbReference>
<dbReference type="Proteomes" id="UP001154400">
    <property type="component" value="Chromosome"/>
</dbReference>
<accession>A0A3S5Y155</accession>
<dbReference type="PANTHER" id="PTHR44196:SF1">
    <property type="entry name" value="DEHYDROGENASE_REDUCTASE SDR FAMILY MEMBER 7B"/>
    <property type="match status" value="1"/>
</dbReference>
<dbReference type="CDD" id="cd05233">
    <property type="entry name" value="SDR_c"/>
    <property type="match status" value="1"/>
</dbReference>
<sequence length="345" mass="37390">MSSRGIELFCSARTVLGTFVCFAVFATLDPDGTRRWHWRAPTLIVFAAGAPRSALIFGIVTSTGWWFRAKHALDTRGPFPRRRRGSLADAVAGRRVLVTGASSGIGRAAAIDLGAAGATVLLLARREAELDEVVRTVEAHGGKAFAYPCNLNDADATDATIARILDEHAGVDILVNNAGRSIRRPLDQSYDRAHDFERTMRLNYFAAVRLMLAVLPGMRERRYGQVINVLSAANLFGGPGYSAYVASKAALDEVCASFQAETLSENVTFTSIYMPLVRTAMVAPNNQYLKAAALSPEEAGRVVCDAIVHRPRRMGPTLGRLTRLIDAISTERADAARHRRFASGG</sequence>
<evidence type="ECO:0000256" key="1">
    <source>
        <dbReference type="ARBA" id="ARBA00006484"/>
    </source>
</evidence>
<keyword evidence="2" id="KW-0560">Oxidoreductase</keyword>
<evidence type="ECO:0000313" key="6">
    <source>
        <dbReference type="Proteomes" id="UP000006892"/>
    </source>
</evidence>
<dbReference type="PRINTS" id="PR00081">
    <property type="entry name" value="GDHRDH"/>
</dbReference>
<dbReference type="SMART" id="SM00822">
    <property type="entry name" value="PKS_KR"/>
    <property type="match status" value="1"/>
</dbReference>
<dbReference type="KEGG" id="req:REQ_01140"/>
<dbReference type="Gene3D" id="3.40.50.720">
    <property type="entry name" value="NAD(P)-binding Rossmann-like Domain"/>
    <property type="match status" value="1"/>
</dbReference>
<proteinExistence type="inferred from homology"/>
<comment type="similarity">
    <text evidence="1 3">Belongs to the short-chain dehydrogenases/reductases (SDR) family.</text>
</comment>
<dbReference type="GO" id="GO:0016020">
    <property type="term" value="C:membrane"/>
    <property type="evidence" value="ECO:0007669"/>
    <property type="project" value="TreeGrafter"/>
</dbReference>
<reference evidence="5" key="1">
    <citation type="journal article" date="2010" name="PLoS Genet.">
        <title>The genome of a pathogenic rhodococcus: cooptive virulence underpinned by key gene acquisitions.</title>
        <authorList>
            <person name="Letek M."/>
            <person name="Gonzalez P."/>
            <person name="Macarthur I."/>
            <person name="Rodriguez H."/>
            <person name="Freeman T.C."/>
            <person name="Valero-Rello A."/>
            <person name="Blanco M."/>
            <person name="Buckley T."/>
            <person name="Cherevach I."/>
            <person name="Fahey R."/>
            <person name="Hapeshi A."/>
            <person name="Holdstock J."/>
            <person name="Leadon D."/>
            <person name="Navas J."/>
            <person name="Ocampo A."/>
            <person name="Quail M.A."/>
            <person name="Sanders M."/>
            <person name="Scortti M.M."/>
            <person name="Prescott J.F."/>
            <person name="Fogarty U."/>
            <person name="Meijer W.G."/>
            <person name="Parkhill J."/>
            <person name="Bentley S.D."/>
            <person name="Vazquez-Boland J.A."/>
        </authorList>
    </citation>
    <scope>NUCLEOTIDE SEQUENCE [LARGE SCALE GENOMIC DNA]</scope>
    <source>
        <strain evidence="5 6">103S</strain>
    </source>
</reference>
<protein>
    <submittedName>
        <fullName evidence="5">Short chain dehydrogenase</fullName>
    </submittedName>
</protein>
<evidence type="ECO:0000313" key="5">
    <source>
        <dbReference type="EMBL" id="CBH46265.1"/>
    </source>
</evidence>
<dbReference type="PROSITE" id="PS00061">
    <property type="entry name" value="ADH_SHORT"/>
    <property type="match status" value="1"/>
</dbReference>
<dbReference type="Pfam" id="PF00106">
    <property type="entry name" value="adh_short"/>
    <property type="match status" value="1"/>
</dbReference>
<dbReference type="InterPro" id="IPR057326">
    <property type="entry name" value="KR_dom"/>
</dbReference>
<dbReference type="AlphaFoldDB" id="A0A3S5Y155"/>